<evidence type="ECO:0000313" key="1">
    <source>
        <dbReference type="EMBL" id="BBC78287.1"/>
    </source>
</evidence>
<proteinExistence type="predicted"/>
<sequence>MTLEHLEQLRGLIYESEVRATIYGRHLERQQSCDSHKMASILEAHTLRYHENWGRASKELQDFIKSLVKE</sequence>
<name>A0A2Z5ZCS6_9CAUD</name>
<dbReference type="KEGG" id="vg:65108426"/>
<dbReference type="EMBL" id="LC371242">
    <property type="protein sequence ID" value="BBC78287.1"/>
    <property type="molecule type" value="Genomic_DNA"/>
</dbReference>
<accession>A0A2Z5ZCS6</accession>
<dbReference type="Proteomes" id="UP000250157">
    <property type="component" value="Segment"/>
</dbReference>
<dbReference type="RefSeq" id="YP_010090934.1">
    <property type="nucleotide sequence ID" value="NC_055721.1"/>
</dbReference>
<protein>
    <submittedName>
        <fullName evidence="1">Uncharacterized protein</fullName>
    </submittedName>
</protein>
<dbReference type="GeneID" id="65108426"/>
<evidence type="ECO:0000313" key="2">
    <source>
        <dbReference type="Proteomes" id="UP000250157"/>
    </source>
</evidence>
<reference evidence="1 2" key="1">
    <citation type="submission" date="2018-02" db="EMBL/GenBank/DDBJ databases">
        <title>Full genome sequencing of a novel polyvalent bacteriophage as one of T4-Family member.</title>
        <authorList>
            <person name="Kawasaki T."/>
            <person name="Saad A.M."/>
            <person name="Yamada T."/>
        </authorList>
    </citation>
    <scope>NUCLEOTIDE SEQUENCE [LARGE SCALE GENOMIC DNA]</scope>
    <source>
        <strain evidence="1 2">EcS1</strain>
    </source>
</reference>
<organism evidence="1 2">
    <name type="scientific">Escherichia phage EcS1</name>
    <dbReference type="NCBI Taxonomy" id="2083276"/>
    <lineage>
        <taxon>Viruses</taxon>
        <taxon>Duplodnaviria</taxon>
        <taxon>Heunggongvirae</taxon>
        <taxon>Uroviricota</taxon>
        <taxon>Caudoviricetes</taxon>
        <taxon>Pantevenvirales</taxon>
        <taxon>Straboviridae</taxon>
        <taxon>Tevenvirinae</taxon>
        <taxon>Kagamiyamavirus</taxon>
        <taxon>Kagamiyamavirus ecs1</taxon>
    </lineage>
</organism>
<keyword evidence="2" id="KW-1185">Reference proteome</keyword>